<feature type="transmembrane region" description="Helical" evidence="2">
    <location>
        <begin position="30"/>
        <end position="49"/>
    </location>
</feature>
<feature type="compositionally biased region" description="Basic and acidic residues" evidence="1">
    <location>
        <begin position="1"/>
        <end position="14"/>
    </location>
</feature>
<sequence>MHPDYEKKVPKGVEVRTSPRSSNTISLASFRPHGSFALFIHPILVLAYLRSRPTTRG</sequence>
<dbReference type="OrthoDB" id="1738954at2759"/>
<dbReference type="Proteomes" id="UP000504637">
    <property type="component" value="Unplaced"/>
</dbReference>
<keyword evidence="2" id="KW-0472">Membrane</keyword>
<dbReference type="AlphaFoldDB" id="A0A6J3MCC3"/>
<dbReference type="GeneID" id="54362109"/>
<feature type="region of interest" description="Disordered" evidence="1">
    <location>
        <begin position="1"/>
        <end position="22"/>
    </location>
</feature>
<reference evidence="4" key="1">
    <citation type="submission" date="2020-01" db="EMBL/GenBank/DDBJ databases">
        <authorList>
            <consortium name="DOE Joint Genome Institute"/>
            <person name="Haridas S."/>
            <person name="Albert R."/>
            <person name="Binder M."/>
            <person name="Bloem J."/>
            <person name="Labutti K."/>
            <person name="Salamov A."/>
            <person name="Andreopoulos B."/>
            <person name="Baker S.E."/>
            <person name="Barry K."/>
            <person name="Bills G."/>
            <person name="Bluhm B.H."/>
            <person name="Cannon C."/>
            <person name="Castanera R."/>
            <person name="Culley D.E."/>
            <person name="Daum C."/>
            <person name="Ezra D."/>
            <person name="Gonzalez J.B."/>
            <person name="Henrissat B."/>
            <person name="Kuo A."/>
            <person name="Liang C."/>
            <person name="Lipzen A."/>
            <person name="Lutzoni F."/>
            <person name="Magnuson J."/>
            <person name="Mondo S."/>
            <person name="Nolan M."/>
            <person name="Ohm R."/>
            <person name="Pangilinan J."/>
            <person name="Park H.-J."/>
            <person name="Ramirez L."/>
            <person name="Alfaro M."/>
            <person name="Sun H."/>
            <person name="Tritt A."/>
            <person name="Yoshinaga Y."/>
            <person name="Zwiers L.-H."/>
            <person name="Turgeon B.G."/>
            <person name="Goodwin S.B."/>
            <person name="Spatafora J.W."/>
            <person name="Crous P.W."/>
            <person name="Grigoriev I.V."/>
        </authorList>
    </citation>
    <scope>NUCLEOTIDE SEQUENCE</scope>
    <source>
        <strain evidence="4">CBS 342.82</strain>
    </source>
</reference>
<reference evidence="4" key="2">
    <citation type="submission" date="2020-04" db="EMBL/GenBank/DDBJ databases">
        <authorList>
            <consortium name="NCBI Genome Project"/>
        </authorList>
    </citation>
    <scope>NUCLEOTIDE SEQUENCE</scope>
    <source>
        <strain evidence="4">CBS 342.82</strain>
    </source>
</reference>
<evidence type="ECO:0000256" key="2">
    <source>
        <dbReference type="SAM" id="Phobius"/>
    </source>
</evidence>
<gene>
    <name evidence="4" type="ORF">K489DRAFT_378069</name>
</gene>
<reference evidence="4" key="3">
    <citation type="submission" date="2025-08" db="UniProtKB">
        <authorList>
            <consortium name="RefSeq"/>
        </authorList>
    </citation>
    <scope>IDENTIFICATION</scope>
    <source>
        <strain evidence="4">CBS 342.82</strain>
    </source>
</reference>
<keyword evidence="2" id="KW-0812">Transmembrane</keyword>
<keyword evidence="3" id="KW-1185">Reference proteome</keyword>
<evidence type="ECO:0000256" key="1">
    <source>
        <dbReference type="SAM" id="MobiDB-lite"/>
    </source>
</evidence>
<accession>A0A6J3MCC3</accession>
<organism evidence="4">
    <name type="scientific">Dissoconium aciculare CBS 342.82</name>
    <dbReference type="NCBI Taxonomy" id="1314786"/>
    <lineage>
        <taxon>Eukaryota</taxon>
        <taxon>Fungi</taxon>
        <taxon>Dikarya</taxon>
        <taxon>Ascomycota</taxon>
        <taxon>Pezizomycotina</taxon>
        <taxon>Dothideomycetes</taxon>
        <taxon>Dothideomycetidae</taxon>
        <taxon>Mycosphaerellales</taxon>
        <taxon>Dissoconiaceae</taxon>
        <taxon>Dissoconium</taxon>
    </lineage>
</organism>
<keyword evidence="2" id="KW-1133">Transmembrane helix</keyword>
<protein>
    <submittedName>
        <fullName evidence="4">Uncharacterized protein</fullName>
    </submittedName>
</protein>
<dbReference type="RefSeq" id="XP_033462564.1">
    <property type="nucleotide sequence ID" value="XM_033604309.1"/>
</dbReference>
<evidence type="ECO:0000313" key="3">
    <source>
        <dbReference type="Proteomes" id="UP000504637"/>
    </source>
</evidence>
<name>A0A6J3MCC3_9PEZI</name>
<proteinExistence type="predicted"/>
<evidence type="ECO:0000313" key="4">
    <source>
        <dbReference type="RefSeq" id="XP_033462564.1"/>
    </source>
</evidence>